<reference evidence="2 3" key="1">
    <citation type="submission" date="2017-08" db="EMBL/GenBank/DDBJ databases">
        <title>The Vibrio qinghaiensis sp.-Q67 is a luminous bacteria isolated firstly from Qinghai lake, Qinghai province, China, which has been proved to be very sensitive to detect environmental and food pollutants. Therefore, complete genome analysis of V. qinghaiensis sp.-Q67 highlights the potential application of this strain on detection of hazards in the contaminated environments.</title>
        <authorList>
            <person name="Gong L."/>
        </authorList>
    </citation>
    <scope>NUCLEOTIDE SEQUENCE [LARGE SCALE GENOMIC DNA]</scope>
    <source>
        <strain evidence="2 3">Q67</strain>
    </source>
</reference>
<evidence type="ECO:0000313" key="2">
    <source>
        <dbReference type="EMBL" id="ASU23185.1"/>
    </source>
</evidence>
<accession>A0A223N035</accession>
<keyword evidence="1" id="KW-0732">Signal</keyword>
<dbReference type="KEGG" id="vqi:CCZ37_11590"/>
<name>A0A223N035_9VIBR</name>
<dbReference type="Proteomes" id="UP000215148">
    <property type="component" value="Chromosome 1"/>
</dbReference>
<feature type="signal peptide" evidence="1">
    <location>
        <begin position="1"/>
        <end position="26"/>
    </location>
</feature>
<dbReference type="RefSeq" id="WP_094500564.1">
    <property type="nucleotide sequence ID" value="NZ_CAWNHI010000001.1"/>
</dbReference>
<protein>
    <submittedName>
        <fullName evidence="2">Uncharacterized protein</fullName>
    </submittedName>
</protein>
<dbReference type="AlphaFoldDB" id="A0A223N035"/>
<evidence type="ECO:0000313" key="3">
    <source>
        <dbReference type="Proteomes" id="UP000215148"/>
    </source>
</evidence>
<dbReference type="EMBL" id="CP022741">
    <property type="protein sequence ID" value="ASU23185.1"/>
    <property type="molecule type" value="Genomic_DNA"/>
</dbReference>
<proteinExistence type="predicted"/>
<evidence type="ECO:0000256" key="1">
    <source>
        <dbReference type="SAM" id="SignalP"/>
    </source>
</evidence>
<keyword evidence="3" id="KW-1185">Reference proteome</keyword>
<sequence>MMNKNSVISITLLTLMSVLTAFNAHAARQVGKITGVIPYEAWGKKIVIFKIENNIAQGCNVTGRFAFDESKKNFDLMSSALLSAFHSQKTVQVEYTDSCNAWVNSYDIAYFCIGDIPC</sequence>
<organism evidence="2 3">
    <name type="scientific">Vibrio qinghaiensis</name>
    <dbReference type="NCBI Taxonomy" id="2025808"/>
    <lineage>
        <taxon>Bacteria</taxon>
        <taxon>Pseudomonadati</taxon>
        <taxon>Pseudomonadota</taxon>
        <taxon>Gammaproteobacteria</taxon>
        <taxon>Vibrionales</taxon>
        <taxon>Vibrionaceae</taxon>
        <taxon>Vibrio</taxon>
    </lineage>
</organism>
<gene>
    <name evidence="2" type="ORF">CCZ37_11590</name>
</gene>
<feature type="chain" id="PRO_5012126606" evidence="1">
    <location>
        <begin position="27"/>
        <end position="118"/>
    </location>
</feature>